<gene>
    <name evidence="1" type="ORF">SLEP1_g15238</name>
</gene>
<reference evidence="1 2" key="1">
    <citation type="journal article" date="2021" name="Commun. Biol.">
        <title>The genome of Shorea leprosula (Dipterocarpaceae) highlights the ecological relevance of drought in aseasonal tropical rainforests.</title>
        <authorList>
            <person name="Ng K.K.S."/>
            <person name="Kobayashi M.J."/>
            <person name="Fawcett J.A."/>
            <person name="Hatakeyama M."/>
            <person name="Paape T."/>
            <person name="Ng C.H."/>
            <person name="Ang C.C."/>
            <person name="Tnah L.H."/>
            <person name="Lee C.T."/>
            <person name="Nishiyama T."/>
            <person name="Sese J."/>
            <person name="O'Brien M.J."/>
            <person name="Copetti D."/>
            <person name="Mohd Noor M.I."/>
            <person name="Ong R.C."/>
            <person name="Putra M."/>
            <person name="Sireger I.Z."/>
            <person name="Indrioko S."/>
            <person name="Kosugi Y."/>
            <person name="Izuno A."/>
            <person name="Isagi Y."/>
            <person name="Lee S.L."/>
            <person name="Shimizu K.K."/>
        </authorList>
    </citation>
    <scope>NUCLEOTIDE SEQUENCE [LARGE SCALE GENOMIC DNA]</scope>
    <source>
        <strain evidence="1">214</strain>
    </source>
</reference>
<proteinExistence type="predicted"/>
<organism evidence="1 2">
    <name type="scientific">Rubroshorea leprosula</name>
    <dbReference type="NCBI Taxonomy" id="152421"/>
    <lineage>
        <taxon>Eukaryota</taxon>
        <taxon>Viridiplantae</taxon>
        <taxon>Streptophyta</taxon>
        <taxon>Embryophyta</taxon>
        <taxon>Tracheophyta</taxon>
        <taxon>Spermatophyta</taxon>
        <taxon>Magnoliopsida</taxon>
        <taxon>eudicotyledons</taxon>
        <taxon>Gunneridae</taxon>
        <taxon>Pentapetalae</taxon>
        <taxon>rosids</taxon>
        <taxon>malvids</taxon>
        <taxon>Malvales</taxon>
        <taxon>Dipterocarpaceae</taxon>
        <taxon>Rubroshorea</taxon>
    </lineage>
</organism>
<comment type="caution">
    <text evidence="1">The sequence shown here is derived from an EMBL/GenBank/DDBJ whole genome shotgun (WGS) entry which is preliminary data.</text>
</comment>
<evidence type="ECO:0000313" key="1">
    <source>
        <dbReference type="EMBL" id="GKV02854.1"/>
    </source>
</evidence>
<dbReference type="Proteomes" id="UP001054252">
    <property type="component" value="Unassembled WGS sequence"/>
</dbReference>
<keyword evidence="2" id="KW-1185">Reference proteome</keyword>
<evidence type="ECO:0008006" key="3">
    <source>
        <dbReference type="Google" id="ProtNLM"/>
    </source>
</evidence>
<dbReference type="EMBL" id="BPVZ01000019">
    <property type="protein sequence ID" value="GKV02854.1"/>
    <property type="molecule type" value="Genomic_DNA"/>
</dbReference>
<accession>A0AAV5ISL8</accession>
<name>A0AAV5ISL8_9ROSI</name>
<dbReference type="AlphaFoldDB" id="A0AAV5ISL8"/>
<sequence>MIIVIDDNEHNAYALEWMLNRFFIPLGDSALFKVVIVHTKPSATSTVDL</sequence>
<protein>
    <recommendedName>
        <fullName evidence="3">Response regulatory domain-containing protein</fullName>
    </recommendedName>
</protein>
<evidence type="ECO:0000313" key="2">
    <source>
        <dbReference type="Proteomes" id="UP001054252"/>
    </source>
</evidence>